<gene>
    <name evidence="1" type="ORF">BD847_0241</name>
</gene>
<dbReference type="RefSeq" id="WP_115886431.1">
    <property type="nucleotide sequence ID" value="NZ_QRDQ01000007.1"/>
</dbReference>
<dbReference type="PROSITE" id="PS51257">
    <property type="entry name" value="PROKAR_LIPOPROTEIN"/>
    <property type="match status" value="1"/>
</dbReference>
<reference evidence="1 2" key="1">
    <citation type="submission" date="2018-07" db="EMBL/GenBank/DDBJ databases">
        <title>Genomic Encyclopedia of Archaeal and Bacterial Type Strains, Phase II (KMG-II): from individual species to whole genera.</title>
        <authorList>
            <person name="Goeker M."/>
        </authorList>
    </citation>
    <scope>NUCLEOTIDE SEQUENCE [LARGE SCALE GENOMIC DNA]</scope>
    <source>
        <strain evidence="1 2">DSM 25795</strain>
    </source>
</reference>
<evidence type="ECO:0000313" key="2">
    <source>
        <dbReference type="Proteomes" id="UP000257004"/>
    </source>
</evidence>
<dbReference type="EMBL" id="QRDQ01000007">
    <property type="protein sequence ID" value="RED26324.1"/>
    <property type="molecule type" value="Genomic_DNA"/>
</dbReference>
<proteinExistence type="predicted"/>
<accession>A0A3D9FZF8</accession>
<comment type="caution">
    <text evidence="1">The sequence shown here is derived from an EMBL/GenBank/DDBJ whole genome shotgun (WGS) entry which is preliminary data.</text>
</comment>
<dbReference type="Proteomes" id="UP000257004">
    <property type="component" value="Unassembled WGS sequence"/>
</dbReference>
<organism evidence="1 2">
    <name type="scientific">Flavobacterium cutihirudinis</name>
    <dbReference type="NCBI Taxonomy" id="1265740"/>
    <lineage>
        <taxon>Bacteria</taxon>
        <taxon>Pseudomonadati</taxon>
        <taxon>Bacteroidota</taxon>
        <taxon>Flavobacteriia</taxon>
        <taxon>Flavobacteriales</taxon>
        <taxon>Flavobacteriaceae</taxon>
        <taxon>Flavobacterium</taxon>
    </lineage>
</organism>
<name>A0A3D9FZF8_9FLAO</name>
<dbReference type="OrthoDB" id="791960at2"/>
<sequence>MKKILIFCSISIALVSCTPESQNKNLTYQNIVIISDMSSRLDNKPSKDIDEIHKIIIFFKNECVKPGEKIGDKSSISFSPFSQKTITAIDLEKYKNLAEKQSFINSTGKYKNNGLAKQIEDFESKVKIAYATTRNKGLDLISILIEKIENEAIIKNDTSFVNGIDTTFIKYDNHIYVFTDGYLEYLNKKGNSQFYFSNSEIEKVRQFSKSNNIDISKALEMESSLGLPTEKSNKNKQINLHILETHERDKNNQLQSYKYPKGLRDNEILQAVWKKWTLDSGFKSFEWKKY</sequence>
<dbReference type="AlphaFoldDB" id="A0A3D9FZF8"/>
<protein>
    <submittedName>
        <fullName evidence="1">Uncharacterized protein</fullName>
    </submittedName>
</protein>
<keyword evidence="2" id="KW-1185">Reference proteome</keyword>
<evidence type="ECO:0000313" key="1">
    <source>
        <dbReference type="EMBL" id="RED26324.1"/>
    </source>
</evidence>